<evidence type="ECO:0000256" key="1">
    <source>
        <dbReference type="SAM" id="MobiDB-lite"/>
    </source>
</evidence>
<protein>
    <recommendedName>
        <fullName evidence="4">C2H2-type domain-containing protein</fullName>
    </recommendedName>
</protein>
<keyword evidence="3" id="KW-1185">Reference proteome</keyword>
<evidence type="ECO:0000313" key="2">
    <source>
        <dbReference type="EMBL" id="THU83158.1"/>
    </source>
</evidence>
<dbReference type="Proteomes" id="UP000297245">
    <property type="component" value="Unassembled WGS sequence"/>
</dbReference>
<evidence type="ECO:0000313" key="3">
    <source>
        <dbReference type="Proteomes" id="UP000297245"/>
    </source>
</evidence>
<dbReference type="EMBL" id="ML179683">
    <property type="protein sequence ID" value="THU83158.1"/>
    <property type="molecule type" value="Genomic_DNA"/>
</dbReference>
<dbReference type="OrthoDB" id="5422613at2759"/>
<dbReference type="PANTHER" id="PTHR38167">
    <property type="entry name" value="C2H2-TYPE DOMAIN-CONTAINING PROTEIN"/>
    <property type="match status" value="1"/>
</dbReference>
<accession>A0A4S8L525</accession>
<name>A0A4S8L525_DENBC</name>
<sequence length="195" mass="22478">MEETTSEPENVEVIDLTRLSDGSSEGGSDRDEESEEEESSSEDSGDEVVVDEHSRVQLRQVVATLPENKLREIMFRLIEEVPAVEYAMTREFLTLKRKQEYPELVFCAKCNEQFDLNTEREAEECMVHPGALRADYESFVDWDEEVHGPIDCEETRRQFPENYSWTCCKQDGESHGCVHGLHEPALPSKKQRLMD</sequence>
<feature type="region of interest" description="Disordered" evidence="1">
    <location>
        <begin position="1"/>
        <end position="50"/>
    </location>
</feature>
<gene>
    <name evidence="2" type="ORF">K435DRAFT_434090</name>
</gene>
<organism evidence="2 3">
    <name type="scientific">Dendrothele bispora (strain CBS 962.96)</name>
    <dbReference type="NCBI Taxonomy" id="1314807"/>
    <lineage>
        <taxon>Eukaryota</taxon>
        <taxon>Fungi</taxon>
        <taxon>Dikarya</taxon>
        <taxon>Basidiomycota</taxon>
        <taxon>Agaricomycotina</taxon>
        <taxon>Agaricomycetes</taxon>
        <taxon>Agaricomycetidae</taxon>
        <taxon>Agaricales</taxon>
        <taxon>Agaricales incertae sedis</taxon>
        <taxon>Dendrothele</taxon>
    </lineage>
</organism>
<feature type="compositionally biased region" description="Acidic residues" evidence="1">
    <location>
        <begin position="30"/>
        <end position="49"/>
    </location>
</feature>
<dbReference type="AlphaFoldDB" id="A0A4S8L525"/>
<proteinExistence type="predicted"/>
<evidence type="ECO:0008006" key="4">
    <source>
        <dbReference type="Google" id="ProtNLM"/>
    </source>
</evidence>
<feature type="compositionally biased region" description="Acidic residues" evidence="1">
    <location>
        <begin position="1"/>
        <end position="12"/>
    </location>
</feature>
<dbReference type="PANTHER" id="PTHR38167:SF1">
    <property type="entry name" value="C2H2-TYPE DOMAIN-CONTAINING PROTEIN"/>
    <property type="match status" value="1"/>
</dbReference>
<reference evidence="2 3" key="1">
    <citation type="journal article" date="2019" name="Nat. Ecol. Evol.">
        <title>Megaphylogeny resolves global patterns of mushroom evolution.</title>
        <authorList>
            <person name="Varga T."/>
            <person name="Krizsan K."/>
            <person name="Foldi C."/>
            <person name="Dima B."/>
            <person name="Sanchez-Garcia M."/>
            <person name="Sanchez-Ramirez S."/>
            <person name="Szollosi G.J."/>
            <person name="Szarkandi J.G."/>
            <person name="Papp V."/>
            <person name="Albert L."/>
            <person name="Andreopoulos W."/>
            <person name="Angelini C."/>
            <person name="Antonin V."/>
            <person name="Barry K.W."/>
            <person name="Bougher N.L."/>
            <person name="Buchanan P."/>
            <person name="Buyck B."/>
            <person name="Bense V."/>
            <person name="Catcheside P."/>
            <person name="Chovatia M."/>
            <person name="Cooper J."/>
            <person name="Damon W."/>
            <person name="Desjardin D."/>
            <person name="Finy P."/>
            <person name="Geml J."/>
            <person name="Haridas S."/>
            <person name="Hughes K."/>
            <person name="Justo A."/>
            <person name="Karasinski D."/>
            <person name="Kautmanova I."/>
            <person name="Kiss B."/>
            <person name="Kocsube S."/>
            <person name="Kotiranta H."/>
            <person name="LaButti K.M."/>
            <person name="Lechner B.E."/>
            <person name="Liimatainen K."/>
            <person name="Lipzen A."/>
            <person name="Lukacs Z."/>
            <person name="Mihaltcheva S."/>
            <person name="Morgado L.N."/>
            <person name="Niskanen T."/>
            <person name="Noordeloos M.E."/>
            <person name="Ohm R.A."/>
            <person name="Ortiz-Santana B."/>
            <person name="Ovrebo C."/>
            <person name="Racz N."/>
            <person name="Riley R."/>
            <person name="Savchenko A."/>
            <person name="Shiryaev A."/>
            <person name="Soop K."/>
            <person name="Spirin V."/>
            <person name="Szebenyi C."/>
            <person name="Tomsovsky M."/>
            <person name="Tulloss R.E."/>
            <person name="Uehling J."/>
            <person name="Grigoriev I.V."/>
            <person name="Vagvolgyi C."/>
            <person name="Papp T."/>
            <person name="Martin F.M."/>
            <person name="Miettinen O."/>
            <person name="Hibbett D.S."/>
            <person name="Nagy L.G."/>
        </authorList>
    </citation>
    <scope>NUCLEOTIDE SEQUENCE [LARGE SCALE GENOMIC DNA]</scope>
    <source>
        <strain evidence="2 3">CBS 962.96</strain>
    </source>
</reference>